<dbReference type="EMBL" id="LJIG01009387">
    <property type="protein sequence ID" value="KRT83181.1"/>
    <property type="molecule type" value="Genomic_DNA"/>
</dbReference>
<dbReference type="GO" id="GO:0099518">
    <property type="term" value="P:vesicle cytoskeletal trafficking"/>
    <property type="evidence" value="ECO:0007669"/>
    <property type="project" value="TreeGrafter"/>
</dbReference>
<dbReference type="GO" id="GO:0031267">
    <property type="term" value="F:small GTPase binding"/>
    <property type="evidence" value="ECO:0007669"/>
    <property type="project" value="TreeGrafter"/>
</dbReference>
<proteinExistence type="predicted"/>
<gene>
    <name evidence="2" type="ORF">AMK59_4004</name>
</gene>
<dbReference type="PANTHER" id="PTHR18911:SF5">
    <property type="entry name" value="COILED-COIL DOMAIN-CONTAINING PROTEIN 186"/>
    <property type="match status" value="1"/>
</dbReference>
<evidence type="ECO:0000256" key="1">
    <source>
        <dbReference type="SAM" id="MobiDB-lite"/>
    </source>
</evidence>
<dbReference type="OrthoDB" id="5583482at2759"/>
<evidence type="ECO:0000313" key="2">
    <source>
        <dbReference type="EMBL" id="KRT83181.1"/>
    </source>
</evidence>
<dbReference type="Proteomes" id="UP000051574">
    <property type="component" value="Unassembled WGS sequence"/>
</dbReference>
<organism evidence="2 3">
    <name type="scientific">Oryctes borbonicus</name>
    <dbReference type="NCBI Taxonomy" id="1629725"/>
    <lineage>
        <taxon>Eukaryota</taxon>
        <taxon>Metazoa</taxon>
        <taxon>Ecdysozoa</taxon>
        <taxon>Arthropoda</taxon>
        <taxon>Hexapoda</taxon>
        <taxon>Insecta</taxon>
        <taxon>Pterygota</taxon>
        <taxon>Neoptera</taxon>
        <taxon>Endopterygota</taxon>
        <taxon>Coleoptera</taxon>
        <taxon>Polyphaga</taxon>
        <taxon>Scarabaeiformia</taxon>
        <taxon>Scarabaeidae</taxon>
        <taxon>Dynastinae</taxon>
        <taxon>Oryctes</taxon>
    </lineage>
</organism>
<comment type="caution">
    <text evidence="2">The sequence shown here is derived from an EMBL/GenBank/DDBJ whole genome shotgun (WGS) entry which is preliminary data.</text>
</comment>
<feature type="non-terminal residue" evidence="2">
    <location>
        <position position="102"/>
    </location>
</feature>
<feature type="region of interest" description="Disordered" evidence="1">
    <location>
        <begin position="45"/>
        <end position="65"/>
    </location>
</feature>
<evidence type="ECO:0000313" key="3">
    <source>
        <dbReference type="Proteomes" id="UP000051574"/>
    </source>
</evidence>
<sequence length="102" mass="12075">MEQSKKDAQESIKAFHTSQENRAYVLDQQLKEQQATLILLKHEKGDRDQQVKSLQSELERVQTKQKDTLHENNELSLKVQQLERERLEIEQKLSELRGYADQ</sequence>
<dbReference type="InterPro" id="IPR038830">
    <property type="entry name" value="CCDC186"/>
</dbReference>
<reference evidence="2 3" key="1">
    <citation type="submission" date="2015-09" db="EMBL/GenBank/DDBJ databases">
        <title>Draft genome of the scarab beetle Oryctes borbonicus.</title>
        <authorList>
            <person name="Meyer J.M."/>
            <person name="Markov G.V."/>
            <person name="Baskaran P."/>
            <person name="Herrmann M."/>
            <person name="Sommer R.J."/>
            <person name="Roedelsperger C."/>
        </authorList>
    </citation>
    <scope>NUCLEOTIDE SEQUENCE [LARGE SCALE GENOMIC DNA]</scope>
    <source>
        <strain evidence="2">OB123</strain>
        <tissue evidence="2">Whole animal</tissue>
    </source>
</reference>
<name>A0A0T6B7Y3_9SCAR</name>
<accession>A0A0T6B7Y3</accession>
<keyword evidence="3" id="KW-1185">Reference proteome</keyword>
<dbReference type="PANTHER" id="PTHR18911">
    <property type="entry name" value="CTCL TUMOR ANTIGEN HD-CL-01"/>
    <property type="match status" value="1"/>
</dbReference>
<dbReference type="AlphaFoldDB" id="A0A0T6B7Y3"/>
<protein>
    <submittedName>
        <fullName evidence="2">Uncharacterized protein</fullName>
    </submittedName>
</protein>
<dbReference type="GO" id="GO:0005802">
    <property type="term" value="C:trans-Golgi network"/>
    <property type="evidence" value="ECO:0007669"/>
    <property type="project" value="TreeGrafter"/>
</dbReference>